<evidence type="ECO:0000259" key="7">
    <source>
        <dbReference type="SMART" id="SM00249"/>
    </source>
</evidence>
<gene>
    <name evidence="8" type="ORF">ARMGADRAFT_503355</name>
</gene>
<comment type="subcellular location">
    <subcellularLocation>
        <location evidence="1">Nucleus</location>
    </subcellularLocation>
</comment>
<evidence type="ECO:0000256" key="4">
    <source>
        <dbReference type="ARBA" id="ARBA00022833"/>
    </source>
</evidence>
<evidence type="ECO:0000256" key="1">
    <source>
        <dbReference type="ARBA" id="ARBA00004123"/>
    </source>
</evidence>
<proteinExistence type="predicted"/>
<keyword evidence="5" id="KW-0539">Nucleus</keyword>
<feature type="compositionally biased region" description="Basic and acidic residues" evidence="6">
    <location>
        <begin position="31"/>
        <end position="51"/>
    </location>
</feature>
<dbReference type="AlphaFoldDB" id="A0A2H3EGN0"/>
<keyword evidence="9" id="KW-1185">Reference proteome</keyword>
<protein>
    <recommendedName>
        <fullName evidence="7">Zinc finger PHD-type domain-containing protein</fullName>
    </recommendedName>
</protein>
<dbReference type="GO" id="GO:0008270">
    <property type="term" value="F:zinc ion binding"/>
    <property type="evidence" value="ECO:0007669"/>
    <property type="project" value="UniProtKB-KW"/>
</dbReference>
<dbReference type="GO" id="GO:0045893">
    <property type="term" value="P:positive regulation of DNA-templated transcription"/>
    <property type="evidence" value="ECO:0007669"/>
    <property type="project" value="TreeGrafter"/>
</dbReference>
<evidence type="ECO:0000313" key="9">
    <source>
        <dbReference type="Proteomes" id="UP000217790"/>
    </source>
</evidence>
<evidence type="ECO:0000256" key="6">
    <source>
        <dbReference type="SAM" id="MobiDB-lite"/>
    </source>
</evidence>
<accession>A0A2H3EGN0</accession>
<feature type="domain" description="Zinc finger PHD-type" evidence="7">
    <location>
        <begin position="68"/>
        <end position="130"/>
    </location>
</feature>
<dbReference type="InterPro" id="IPR019787">
    <property type="entry name" value="Znf_PHD-finger"/>
</dbReference>
<dbReference type="PANTHER" id="PTHR46174">
    <property type="entry name" value="CXXC-TYPE ZINC FINGER PROTEIN 1"/>
    <property type="match status" value="1"/>
</dbReference>
<reference evidence="9" key="1">
    <citation type="journal article" date="2017" name="Nat. Ecol. Evol.">
        <title>Genome expansion and lineage-specific genetic innovations in the forest pathogenic fungi Armillaria.</title>
        <authorList>
            <person name="Sipos G."/>
            <person name="Prasanna A.N."/>
            <person name="Walter M.C."/>
            <person name="O'Connor E."/>
            <person name="Balint B."/>
            <person name="Krizsan K."/>
            <person name="Kiss B."/>
            <person name="Hess J."/>
            <person name="Varga T."/>
            <person name="Slot J."/>
            <person name="Riley R."/>
            <person name="Boka B."/>
            <person name="Rigling D."/>
            <person name="Barry K."/>
            <person name="Lee J."/>
            <person name="Mihaltcheva S."/>
            <person name="LaButti K."/>
            <person name="Lipzen A."/>
            <person name="Waldron R."/>
            <person name="Moloney N.M."/>
            <person name="Sperisen C."/>
            <person name="Kredics L."/>
            <person name="Vagvoelgyi C."/>
            <person name="Patrignani A."/>
            <person name="Fitzpatrick D."/>
            <person name="Nagy I."/>
            <person name="Doyle S."/>
            <person name="Anderson J.B."/>
            <person name="Grigoriev I.V."/>
            <person name="Gueldener U."/>
            <person name="Muensterkoetter M."/>
            <person name="Nagy L.G."/>
        </authorList>
    </citation>
    <scope>NUCLEOTIDE SEQUENCE [LARGE SCALE GENOMIC DNA]</scope>
    <source>
        <strain evidence="9">Ar21-2</strain>
    </source>
</reference>
<sequence length="145" mass="16129">MSTRTTRARAALGSTPPSSSAPVKQPAKPKGRTDSAHKVTAHPEKENEKSGTKLKSTRTKVTKSKNVYCICRKGDDGTPMIQCAECTDWYHFSCVNLTENTAEDIGEQVFPRSPPSPYRYGSSNMFDTCSVVPIFFPPYHHWELC</sequence>
<dbReference type="STRING" id="47427.A0A2H3EGN0"/>
<dbReference type="SMART" id="SM00249">
    <property type="entry name" value="PHD"/>
    <property type="match status" value="1"/>
</dbReference>
<name>A0A2H3EGN0_ARMGA</name>
<dbReference type="InterPro" id="IPR001965">
    <property type="entry name" value="Znf_PHD"/>
</dbReference>
<dbReference type="OrthoDB" id="436852at2759"/>
<keyword evidence="3" id="KW-0863">Zinc-finger</keyword>
<keyword evidence="2" id="KW-0479">Metal-binding</keyword>
<dbReference type="Proteomes" id="UP000217790">
    <property type="component" value="Unassembled WGS sequence"/>
</dbReference>
<organism evidence="8 9">
    <name type="scientific">Armillaria gallica</name>
    <name type="common">Bulbous honey fungus</name>
    <name type="synonym">Armillaria bulbosa</name>
    <dbReference type="NCBI Taxonomy" id="47427"/>
    <lineage>
        <taxon>Eukaryota</taxon>
        <taxon>Fungi</taxon>
        <taxon>Dikarya</taxon>
        <taxon>Basidiomycota</taxon>
        <taxon>Agaricomycotina</taxon>
        <taxon>Agaricomycetes</taxon>
        <taxon>Agaricomycetidae</taxon>
        <taxon>Agaricales</taxon>
        <taxon>Marasmiineae</taxon>
        <taxon>Physalacriaceae</taxon>
        <taxon>Armillaria</taxon>
    </lineage>
</organism>
<dbReference type="PANTHER" id="PTHR46174:SF1">
    <property type="entry name" value="CXXC-TYPE ZINC FINGER PROTEIN 1"/>
    <property type="match status" value="1"/>
</dbReference>
<dbReference type="Pfam" id="PF00628">
    <property type="entry name" value="PHD"/>
    <property type="match status" value="1"/>
</dbReference>
<evidence type="ECO:0000256" key="3">
    <source>
        <dbReference type="ARBA" id="ARBA00022771"/>
    </source>
</evidence>
<dbReference type="InterPro" id="IPR037869">
    <property type="entry name" value="Spp1/CFP1"/>
</dbReference>
<dbReference type="InterPro" id="IPR011011">
    <property type="entry name" value="Znf_FYVE_PHD"/>
</dbReference>
<keyword evidence="4" id="KW-0862">Zinc</keyword>
<dbReference type="SUPFAM" id="SSF57903">
    <property type="entry name" value="FYVE/PHD zinc finger"/>
    <property type="match status" value="1"/>
</dbReference>
<dbReference type="InterPro" id="IPR013083">
    <property type="entry name" value="Znf_RING/FYVE/PHD"/>
</dbReference>
<dbReference type="EMBL" id="KZ293647">
    <property type="protein sequence ID" value="PBK99443.1"/>
    <property type="molecule type" value="Genomic_DNA"/>
</dbReference>
<feature type="region of interest" description="Disordered" evidence="6">
    <location>
        <begin position="1"/>
        <end position="60"/>
    </location>
</feature>
<dbReference type="InParanoid" id="A0A2H3EGN0"/>
<evidence type="ECO:0000256" key="5">
    <source>
        <dbReference type="ARBA" id="ARBA00023242"/>
    </source>
</evidence>
<dbReference type="Gene3D" id="3.30.40.10">
    <property type="entry name" value="Zinc/RING finger domain, C3HC4 (zinc finger)"/>
    <property type="match status" value="1"/>
</dbReference>
<evidence type="ECO:0000256" key="2">
    <source>
        <dbReference type="ARBA" id="ARBA00022723"/>
    </source>
</evidence>
<evidence type="ECO:0000313" key="8">
    <source>
        <dbReference type="EMBL" id="PBK99443.1"/>
    </source>
</evidence>
<dbReference type="GO" id="GO:0048188">
    <property type="term" value="C:Set1C/COMPASS complex"/>
    <property type="evidence" value="ECO:0007669"/>
    <property type="project" value="InterPro"/>
</dbReference>